<protein>
    <submittedName>
        <fullName evidence="1">Uncharacterized protein</fullName>
    </submittedName>
</protein>
<accession>A0ACC1B0R0</accession>
<organism evidence="1 2">
    <name type="scientific">Pistacia atlantica</name>
    <dbReference type="NCBI Taxonomy" id="434234"/>
    <lineage>
        <taxon>Eukaryota</taxon>
        <taxon>Viridiplantae</taxon>
        <taxon>Streptophyta</taxon>
        <taxon>Embryophyta</taxon>
        <taxon>Tracheophyta</taxon>
        <taxon>Spermatophyta</taxon>
        <taxon>Magnoliopsida</taxon>
        <taxon>eudicotyledons</taxon>
        <taxon>Gunneridae</taxon>
        <taxon>Pentapetalae</taxon>
        <taxon>rosids</taxon>
        <taxon>malvids</taxon>
        <taxon>Sapindales</taxon>
        <taxon>Anacardiaceae</taxon>
        <taxon>Pistacia</taxon>
    </lineage>
</organism>
<proteinExistence type="predicted"/>
<evidence type="ECO:0000313" key="1">
    <source>
        <dbReference type="EMBL" id="KAJ0092476.1"/>
    </source>
</evidence>
<name>A0ACC1B0R0_9ROSI</name>
<sequence length="102" mass="11554">MENPRGCPPSSAKLGPSFSPPQLRQLRRIKLNRHSRKTLPNLPRNHPRLLGGLPALRNGGTQRRQELRNPQKRTRRDHKCLSFSSASRDFANGDETLHGSDI</sequence>
<reference evidence="2" key="1">
    <citation type="journal article" date="2023" name="G3 (Bethesda)">
        <title>Genome assembly and association tests identify interacting loci associated with vigor, precocity, and sex in interspecific pistachio rootstocks.</title>
        <authorList>
            <person name="Palmer W."/>
            <person name="Jacygrad E."/>
            <person name="Sagayaradj S."/>
            <person name="Cavanaugh K."/>
            <person name="Han R."/>
            <person name="Bertier L."/>
            <person name="Beede B."/>
            <person name="Kafkas S."/>
            <person name="Golino D."/>
            <person name="Preece J."/>
            <person name="Michelmore R."/>
        </authorList>
    </citation>
    <scope>NUCLEOTIDE SEQUENCE [LARGE SCALE GENOMIC DNA]</scope>
</reference>
<dbReference type="Proteomes" id="UP001164250">
    <property type="component" value="Chromosome 7"/>
</dbReference>
<comment type="caution">
    <text evidence="1">The sequence shown here is derived from an EMBL/GenBank/DDBJ whole genome shotgun (WGS) entry which is preliminary data.</text>
</comment>
<keyword evidence="2" id="KW-1185">Reference proteome</keyword>
<dbReference type="EMBL" id="CM047903">
    <property type="protein sequence ID" value="KAJ0092476.1"/>
    <property type="molecule type" value="Genomic_DNA"/>
</dbReference>
<evidence type="ECO:0000313" key="2">
    <source>
        <dbReference type="Proteomes" id="UP001164250"/>
    </source>
</evidence>
<gene>
    <name evidence="1" type="ORF">Patl1_26351</name>
</gene>